<protein>
    <recommendedName>
        <fullName evidence="10">Replication protein A OB domain-containing protein</fullName>
    </recommendedName>
</protein>
<dbReference type="Pfam" id="PF16900">
    <property type="entry name" value="REPA_OB_2"/>
    <property type="match status" value="1"/>
</dbReference>
<evidence type="ECO:0000256" key="3">
    <source>
        <dbReference type="ARBA" id="ARBA00022771"/>
    </source>
</evidence>
<keyword evidence="9" id="KW-1185">Reference proteome</keyword>
<dbReference type="CDD" id="cd04476">
    <property type="entry name" value="RPA1_DBD_C"/>
    <property type="match status" value="1"/>
</dbReference>
<proteinExistence type="inferred from homology"/>
<reference evidence="8 9" key="1">
    <citation type="journal article" date="2021" name="Nat. Plants">
        <title>The Taxus genome provides insights into paclitaxel biosynthesis.</title>
        <authorList>
            <person name="Xiong X."/>
            <person name="Gou J."/>
            <person name="Liao Q."/>
            <person name="Li Y."/>
            <person name="Zhou Q."/>
            <person name="Bi G."/>
            <person name="Li C."/>
            <person name="Du R."/>
            <person name="Wang X."/>
            <person name="Sun T."/>
            <person name="Guo L."/>
            <person name="Liang H."/>
            <person name="Lu P."/>
            <person name="Wu Y."/>
            <person name="Zhang Z."/>
            <person name="Ro D.K."/>
            <person name="Shang Y."/>
            <person name="Huang S."/>
            <person name="Yan J."/>
        </authorList>
    </citation>
    <scope>NUCLEOTIDE SEQUENCE [LARGE SCALE GENOMIC DNA]</scope>
    <source>
        <strain evidence="8">Ta-2019</strain>
    </source>
</reference>
<gene>
    <name evidence="8" type="ORF">KI387_012741</name>
</gene>
<dbReference type="InterPro" id="IPR012340">
    <property type="entry name" value="NA-bd_OB-fold"/>
</dbReference>
<dbReference type="GO" id="GO:0008270">
    <property type="term" value="F:zinc ion binding"/>
    <property type="evidence" value="ECO:0007669"/>
    <property type="project" value="UniProtKB-KW"/>
</dbReference>
<sequence length="443" mass="49276">MANTTPRKALGAPTTINKLHPYHMAWILEGRFIRKGTIHNYSNAKGEGQILNFNVIDTLGDDINVTCFGKAAAFYHAKIQEGTVYTISKGTLKYVKIGYRDSSSPWEIMLEMDSIMEICTDPTAYIPTTAFHFTPISDIQKIPLGATVDVLGAVTFCSGISTSTRPDGSSTQHSTINMKDHTGYCITITLWGVLCDEANNILQPQQGQLAVTMPILAVRKDKTAEFRGRTLTSVPYTQLFVAPAVPETESLQIWLTTIEASTTIAPLTTQVAVEKNIADIHACTSPSPNQQISTIATIIHLNMENYCYLTCSRQCRKKLISSPDSTWHYTKCNLATTTCDYRYALHMMVEDRTGTIWVTTFDDVALTLLGVPANALKEPTRSTDDLWNIIKQVLFYTYRFIFFVSPSTYKGKEQLSCTVHNMTPTEQDMDHAELIAAFLDGTE</sequence>
<feature type="domain" description="Replication protein A OB" evidence="7">
    <location>
        <begin position="136"/>
        <end position="240"/>
    </location>
</feature>
<evidence type="ECO:0000259" key="7">
    <source>
        <dbReference type="Pfam" id="PF16900"/>
    </source>
</evidence>
<dbReference type="PANTHER" id="PTHR47165:SF4">
    <property type="entry name" value="OS03G0429900 PROTEIN"/>
    <property type="match status" value="1"/>
</dbReference>
<dbReference type="AlphaFoldDB" id="A0AA38CRI4"/>
<dbReference type="PANTHER" id="PTHR47165">
    <property type="entry name" value="OS03G0429900 PROTEIN"/>
    <property type="match status" value="1"/>
</dbReference>
<evidence type="ECO:0000256" key="5">
    <source>
        <dbReference type="ARBA" id="ARBA00023125"/>
    </source>
</evidence>
<keyword evidence="4" id="KW-0862">Zinc</keyword>
<name>A0AA38CRI4_TAXCH</name>
<dbReference type="Gene3D" id="2.40.50.140">
    <property type="entry name" value="Nucleic acid-binding proteins"/>
    <property type="match status" value="3"/>
</dbReference>
<evidence type="ECO:0000313" key="8">
    <source>
        <dbReference type="EMBL" id="KAH9301158.1"/>
    </source>
</evidence>
<accession>A0AA38CRI4</accession>
<dbReference type="Pfam" id="PF08646">
    <property type="entry name" value="Rep_fac-A_C"/>
    <property type="match status" value="1"/>
</dbReference>
<keyword evidence="5" id="KW-0238">DNA-binding</keyword>
<comment type="caution">
    <text evidence="8">The sequence shown here is derived from an EMBL/GenBank/DDBJ whole genome shotgun (WGS) entry which is preliminary data.</text>
</comment>
<keyword evidence="3" id="KW-0863">Zinc-finger</keyword>
<keyword evidence="2" id="KW-0479">Metal-binding</keyword>
<dbReference type="CDD" id="cd04474">
    <property type="entry name" value="RPA1_DBD_A"/>
    <property type="match status" value="1"/>
</dbReference>
<feature type="domain" description="Replication factor A C-terminal" evidence="6">
    <location>
        <begin position="292"/>
        <end position="432"/>
    </location>
</feature>
<organism evidence="8 9">
    <name type="scientific">Taxus chinensis</name>
    <name type="common">Chinese yew</name>
    <name type="synonym">Taxus wallichiana var. chinensis</name>
    <dbReference type="NCBI Taxonomy" id="29808"/>
    <lineage>
        <taxon>Eukaryota</taxon>
        <taxon>Viridiplantae</taxon>
        <taxon>Streptophyta</taxon>
        <taxon>Embryophyta</taxon>
        <taxon>Tracheophyta</taxon>
        <taxon>Spermatophyta</taxon>
        <taxon>Pinopsida</taxon>
        <taxon>Pinidae</taxon>
        <taxon>Conifers II</taxon>
        <taxon>Cupressales</taxon>
        <taxon>Taxaceae</taxon>
        <taxon>Taxus</taxon>
    </lineage>
</organism>
<dbReference type="GO" id="GO:0003677">
    <property type="term" value="F:DNA binding"/>
    <property type="evidence" value="ECO:0007669"/>
    <property type="project" value="UniProtKB-KW"/>
</dbReference>
<evidence type="ECO:0000259" key="6">
    <source>
        <dbReference type="Pfam" id="PF08646"/>
    </source>
</evidence>
<evidence type="ECO:0000256" key="4">
    <source>
        <dbReference type="ARBA" id="ARBA00022833"/>
    </source>
</evidence>
<evidence type="ECO:0000313" key="9">
    <source>
        <dbReference type="Proteomes" id="UP000824469"/>
    </source>
</evidence>
<dbReference type="Proteomes" id="UP000824469">
    <property type="component" value="Unassembled WGS sequence"/>
</dbReference>
<dbReference type="EMBL" id="JAHRHJ020000009">
    <property type="protein sequence ID" value="KAH9301158.1"/>
    <property type="molecule type" value="Genomic_DNA"/>
</dbReference>
<comment type="similarity">
    <text evidence="1">Belongs to the replication factor A protein 1 family.</text>
</comment>
<dbReference type="SUPFAM" id="SSF50249">
    <property type="entry name" value="Nucleic acid-binding proteins"/>
    <property type="match status" value="3"/>
</dbReference>
<dbReference type="InterPro" id="IPR031657">
    <property type="entry name" value="REPA_OB_2"/>
</dbReference>
<evidence type="ECO:0000256" key="2">
    <source>
        <dbReference type="ARBA" id="ARBA00022723"/>
    </source>
</evidence>
<dbReference type="InterPro" id="IPR013955">
    <property type="entry name" value="Rep_factor-A_C"/>
</dbReference>
<evidence type="ECO:0008006" key="10">
    <source>
        <dbReference type="Google" id="ProtNLM"/>
    </source>
</evidence>
<dbReference type="InterPro" id="IPR047192">
    <property type="entry name" value="Euk_RPA1_DBD_C"/>
</dbReference>
<dbReference type="FunFam" id="2.40.50.140:FF:000041">
    <property type="entry name" value="Replication protein A subunit"/>
    <property type="match status" value="1"/>
</dbReference>
<evidence type="ECO:0000256" key="1">
    <source>
        <dbReference type="ARBA" id="ARBA00005690"/>
    </source>
</evidence>